<dbReference type="OrthoDB" id="3501663at2759"/>
<dbReference type="PANTHER" id="PTHR22642">
    <property type="entry name" value="IMIDAZOLONEPROPIONASE"/>
    <property type="match status" value="1"/>
</dbReference>
<dbReference type="GO" id="GO:0016810">
    <property type="term" value="F:hydrolase activity, acting on carbon-nitrogen (but not peptide) bonds"/>
    <property type="evidence" value="ECO:0007669"/>
    <property type="project" value="InterPro"/>
</dbReference>
<evidence type="ECO:0000313" key="3">
    <source>
        <dbReference type="EMBL" id="WWD21904.1"/>
    </source>
</evidence>
<evidence type="ECO:0000313" key="4">
    <source>
        <dbReference type="Proteomes" id="UP000322225"/>
    </source>
</evidence>
<dbReference type="InterPro" id="IPR011059">
    <property type="entry name" value="Metal-dep_hydrolase_composite"/>
</dbReference>
<dbReference type="Proteomes" id="UP000322225">
    <property type="component" value="Chromosome 12"/>
</dbReference>
<dbReference type="CDD" id="cd01300">
    <property type="entry name" value="YtcJ_like"/>
    <property type="match status" value="1"/>
</dbReference>
<dbReference type="SUPFAM" id="SSF51338">
    <property type="entry name" value="Composite domain of metallo-dependent hydrolases"/>
    <property type="match status" value="1"/>
</dbReference>
<evidence type="ECO:0000256" key="1">
    <source>
        <dbReference type="SAM" id="MobiDB-lite"/>
    </source>
</evidence>
<sequence length="627" mass="69381">MSEPALRRRTTQPSSTPVTSYQRAPPPPRRGHPTRSLHLSLALVILAFFVVYAQRQTVKPKAPLTYSVDDQRQLPEKYAICSKDGKKVYTVPIEGGVGGVECVVVDGKEVVDTGSLGKIRRKWINGEDGQKPLNQFQVLYLAPGQTLTPGLIDAHGHPLVYGQAQQLTLYGCRSPVEVIERVEAFVKASPPPPGTWIEGLGWDQNLFEGQEFPTAAEFAKSSLLKDLPISLSRVDFHVEWVSPAILKMLGDIPDVDGGQVVRDADGKPTGVFVDNAIELLKAIRPPWTDADRERYLDIMVKDALSKGLTGVHDAQGFLEDQQFFIKMAKERKLPMRFYSMLACGREEDFCGDKIEHFDDPDGHYTLRAVKMFADGALGSRGAALTDDYSDKPGWNGLMLKKEEVWEPLIKKWYEAGWQVNVHTIGDRAAKTVLDAIESTFGSDPDRGREARFRLEHAQILRPEDIARAAKLGVIGSYQPTHATSDMWYAEDRIGSERIKGAYAWRTYLNHGGRIALGSDFPVESIDPLKGYYAAVTRLSEDGRSPHGPGGWFPAEKLTREEALRGMTIDAAYASFSENLTGSLTVGKRFDATIWDDDLLTVPENEMLEVKAKGVIVDGKLVWGGVGA</sequence>
<dbReference type="Gene3D" id="3.20.20.140">
    <property type="entry name" value="Metal-dependent hydrolases"/>
    <property type="match status" value="1"/>
</dbReference>
<dbReference type="InterPro" id="IPR033932">
    <property type="entry name" value="YtcJ-like"/>
</dbReference>
<feature type="region of interest" description="Disordered" evidence="1">
    <location>
        <begin position="1"/>
        <end position="34"/>
    </location>
</feature>
<dbReference type="InterPro" id="IPR032466">
    <property type="entry name" value="Metal_Hydrolase"/>
</dbReference>
<dbReference type="RefSeq" id="XP_031858665.1">
    <property type="nucleotide sequence ID" value="XM_032007023.1"/>
</dbReference>
<feature type="transmembrane region" description="Helical" evidence="2">
    <location>
        <begin position="36"/>
        <end position="53"/>
    </location>
</feature>
<protein>
    <submittedName>
        <fullName evidence="3">Uncharacterized protein</fullName>
    </submittedName>
</protein>
<keyword evidence="2" id="KW-0472">Membrane</keyword>
<dbReference type="Pfam" id="PF07969">
    <property type="entry name" value="Amidohydro_3"/>
    <property type="match status" value="1"/>
</dbReference>
<reference evidence="3" key="2">
    <citation type="submission" date="2024-01" db="EMBL/GenBank/DDBJ databases">
        <title>Comparative genomics of Cryptococcus and Kwoniella reveals pathogenesis evolution and contrasting modes of karyotype evolution via chromosome fusion or intercentromeric recombination.</title>
        <authorList>
            <person name="Coelho M.A."/>
            <person name="David-Palma M."/>
            <person name="Shea T."/>
            <person name="Bowers K."/>
            <person name="McGinley-Smith S."/>
            <person name="Mohammad A.W."/>
            <person name="Gnirke A."/>
            <person name="Yurkov A.M."/>
            <person name="Nowrousian M."/>
            <person name="Sun S."/>
            <person name="Cuomo C.A."/>
            <person name="Heitman J."/>
        </authorList>
    </citation>
    <scope>NUCLEOTIDE SEQUENCE</scope>
    <source>
        <strain evidence="3">CBS 12478</strain>
    </source>
</reference>
<dbReference type="EMBL" id="CP144062">
    <property type="protein sequence ID" value="WWD21904.1"/>
    <property type="molecule type" value="Genomic_DNA"/>
</dbReference>
<keyword evidence="2" id="KW-1133">Transmembrane helix</keyword>
<dbReference type="SUPFAM" id="SSF51556">
    <property type="entry name" value="Metallo-dependent hydrolases"/>
    <property type="match status" value="1"/>
</dbReference>
<reference evidence="3" key="1">
    <citation type="submission" date="2017-08" db="EMBL/GenBank/DDBJ databases">
        <authorList>
            <person name="Cuomo C."/>
            <person name="Billmyre B."/>
            <person name="Heitman J."/>
        </authorList>
    </citation>
    <scope>NUCLEOTIDE SEQUENCE</scope>
    <source>
        <strain evidence="3">CBS 12478</strain>
    </source>
</reference>
<evidence type="ECO:0000256" key="2">
    <source>
        <dbReference type="SAM" id="Phobius"/>
    </source>
</evidence>
<keyword evidence="2" id="KW-0812">Transmembrane</keyword>
<name>A0A5M6BSG3_9TREE</name>
<dbReference type="Gene3D" id="2.30.40.10">
    <property type="entry name" value="Urease, subunit C, domain 1"/>
    <property type="match status" value="1"/>
</dbReference>
<dbReference type="InterPro" id="IPR013108">
    <property type="entry name" value="Amidohydro_3"/>
</dbReference>
<keyword evidence="4" id="KW-1185">Reference proteome</keyword>
<accession>A0A5M6BSG3</accession>
<dbReference type="AlphaFoldDB" id="A0A5M6BSG3"/>
<proteinExistence type="predicted"/>
<dbReference type="KEGG" id="ksn:43591191"/>
<organism evidence="3 4">
    <name type="scientific">Kwoniella shandongensis</name>
    <dbReference type="NCBI Taxonomy" id="1734106"/>
    <lineage>
        <taxon>Eukaryota</taxon>
        <taxon>Fungi</taxon>
        <taxon>Dikarya</taxon>
        <taxon>Basidiomycota</taxon>
        <taxon>Agaricomycotina</taxon>
        <taxon>Tremellomycetes</taxon>
        <taxon>Tremellales</taxon>
        <taxon>Cryptococcaceae</taxon>
        <taxon>Kwoniella</taxon>
    </lineage>
</organism>
<dbReference type="GeneID" id="43591191"/>
<dbReference type="PANTHER" id="PTHR22642:SF2">
    <property type="entry name" value="PROTEIN LONG AFTER FAR-RED 3"/>
    <property type="match status" value="1"/>
</dbReference>
<dbReference type="Gene3D" id="3.10.310.70">
    <property type="match status" value="1"/>
</dbReference>
<gene>
    <name evidence="3" type="ORF">CI109_106392</name>
</gene>
<feature type="compositionally biased region" description="Polar residues" evidence="1">
    <location>
        <begin position="11"/>
        <end position="22"/>
    </location>
</feature>